<proteinExistence type="predicted"/>
<gene>
    <name evidence="4" type="ORF">FZ041_08335</name>
</gene>
<organism evidence="4 5">
    <name type="scientific">Selenomonas caprae</name>
    <dbReference type="NCBI Taxonomy" id="2606905"/>
    <lineage>
        <taxon>Bacteria</taxon>
        <taxon>Bacillati</taxon>
        <taxon>Bacillota</taxon>
        <taxon>Negativicutes</taxon>
        <taxon>Selenomonadales</taxon>
        <taxon>Selenomonadaceae</taxon>
        <taxon>Selenomonas</taxon>
    </lineage>
</organism>
<dbReference type="Pfam" id="PF13240">
    <property type="entry name" value="Zn_Ribbon_1"/>
    <property type="match status" value="1"/>
</dbReference>
<evidence type="ECO:0000259" key="3">
    <source>
        <dbReference type="Pfam" id="PF13240"/>
    </source>
</evidence>
<keyword evidence="2" id="KW-0812">Transmembrane</keyword>
<dbReference type="AlphaFoldDB" id="A0A5D6WKR8"/>
<feature type="transmembrane region" description="Helical" evidence="2">
    <location>
        <begin position="76"/>
        <end position="94"/>
    </location>
</feature>
<dbReference type="EMBL" id="VTOZ01000015">
    <property type="protein sequence ID" value="TYZ28447.1"/>
    <property type="molecule type" value="Genomic_DNA"/>
</dbReference>
<evidence type="ECO:0000256" key="2">
    <source>
        <dbReference type="SAM" id="Phobius"/>
    </source>
</evidence>
<comment type="caution">
    <text evidence="4">The sequence shown here is derived from an EMBL/GenBank/DDBJ whole genome shotgun (WGS) entry which is preliminary data.</text>
</comment>
<keyword evidence="5" id="KW-1185">Reference proteome</keyword>
<reference evidence="4 5" key="1">
    <citation type="submission" date="2019-08" db="EMBL/GenBank/DDBJ databases">
        <title>Selenomonas sp. mPRGC5 and Selenomonas sp. mPRGC8 isolated from ruminal fluid of dairy goat (Capra hircus).</title>
        <authorList>
            <person name="Poothong S."/>
            <person name="Nuengjamnong C."/>
            <person name="Tanasupawat S."/>
        </authorList>
    </citation>
    <scope>NUCLEOTIDE SEQUENCE [LARGE SCALE GENOMIC DNA]</scope>
    <source>
        <strain evidence="5">mPRGC8</strain>
    </source>
</reference>
<sequence>MEDTIMFCKNCNTQLPDNATFCKICGARLTQESAGPAKPQTVIQPPEPPMGYTASQMNRQGDYYTQQPQRASTLKIVGLTLAAVVAVGGVFFAVSGSDAKDKPSTEVSEPAAPGGSSTKQDKTQPSQAQPQQTQQPAAAAGTLAIKEKNLKVSLKETGQQLLKIADAQISFDASGRPQLCFLYQNDTGKQVKSLDLLVRAVGPNGEFMKSPVTGDTVQAVELNRVLAPGAATSASDVIPLTDLPQAGKYQVVISCINYADSSYLMFDYDYRPTLVLE</sequence>
<evidence type="ECO:0000256" key="1">
    <source>
        <dbReference type="SAM" id="MobiDB-lite"/>
    </source>
</evidence>
<feature type="region of interest" description="Disordered" evidence="1">
    <location>
        <begin position="97"/>
        <end position="140"/>
    </location>
</feature>
<keyword evidence="2" id="KW-0472">Membrane</keyword>
<feature type="compositionally biased region" description="Low complexity" evidence="1">
    <location>
        <begin position="123"/>
        <end position="140"/>
    </location>
</feature>
<keyword evidence="2" id="KW-1133">Transmembrane helix</keyword>
<dbReference type="InterPro" id="IPR026870">
    <property type="entry name" value="Zinc_ribbon_dom"/>
</dbReference>
<feature type="domain" description="Zinc-ribbon" evidence="3">
    <location>
        <begin position="7"/>
        <end position="29"/>
    </location>
</feature>
<evidence type="ECO:0000313" key="4">
    <source>
        <dbReference type="EMBL" id="TYZ28447.1"/>
    </source>
</evidence>
<name>A0A5D6WKR8_9FIRM</name>
<protein>
    <submittedName>
        <fullName evidence="4">Zinc ribbon domain-containing protein</fullName>
    </submittedName>
</protein>
<evidence type="ECO:0000313" key="5">
    <source>
        <dbReference type="Proteomes" id="UP000322783"/>
    </source>
</evidence>
<dbReference type="Proteomes" id="UP000322783">
    <property type="component" value="Unassembled WGS sequence"/>
</dbReference>
<accession>A0A5D6WKR8</accession>
<feature type="region of interest" description="Disordered" evidence="1">
    <location>
        <begin position="36"/>
        <end position="56"/>
    </location>
</feature>